<dbReference type="InterPro" id="IPR047057">
    <property type="entry name" value="MerR_fam"/>
</dbReference>
<dbReference type="GO" id="GO:0003677">
    <property type="term" value="F:DNA binding"/>
    <property type="evidence" value="ECO:0007669"/>
    <property type="project" value="UniProtKB-KW"/>
</dbReference>
<dbReference type="InterPro" id="IPR000551">
    <property type="entry name" value="MerR-type_HTH_dom"/>
</dbReference>
<protein>
    <submittedName>
        <fullName evidence="3">MerR family transcriptional regulator</fullName>
    </submittedName>
</protein>
<gene>
    <name evidence="3" type="ORF">H8S09_00190</name>
</gene>
<dbReference type="Pfam" id="PF06445">
    <property type="entry name" value="GyrI-like"/>
    <property type="match status" value="1"/>
</dbReference>
<evidence type="ECO:0000313" key="4">
    <source>
        <dbReference type="Proteomes" id="UP000615234"/>
    </source>
</evidence>
<dbReference type="InterPro" id="IPR029442">
    <property type="entry name" value="GyrI-like"/>
</dbReference>
<dbReference type="PROSITE" id="PS50937">
    <property type="entry name" value="HTH_MERR_2"/>
    <property type="match status" value="1"/>
</dbReference>
<keyword evidence="1" id="KW-0238">DNA-binding</keyword>
<dbReference type="PANTHER" id="PTHR30204">
    <property type="entry name" value="REDOX-CYCLING DRUG-SENSING TRANSCRIPTIONAL ACTIVATOR SOXR"/>
    <property type="match status" value="1"/>
</dbReference>
<dbReference type="AlphaFoldDB" id="A0A8I0AME0"/>
<dbReference type="CDD" id="cd04782">
    <property type="entry name" value="HTH_BltR"/>
    <property type="match status" value="1"/>
</dbReference>
<evidence type="ECO:0000256" key="1">
    <source>
        <dbReference type="ARBA" id="ARBA00023125"/>
    </source>
</evidence>
<accession>A0A8I0AME0</accession>
<dbReference type="Gene3D" id="3.20.80.10">
    <property type="entry name" value="Regulatory factor, effector binding domain"/>
    <property type="match status" value="1"/>
</dbReference>
<feature type="domain" description="HTH merR-type" evidence="2">
    <location>
        <begin position="6"/>
        <end position="75"/>
    </location>
</feature>
<evidence type="ECO:0000313" key="3">
    <source>
        <dbReference type="EMBL" id="MBC5661323.1"/>
    </source>
</evidence>
<organism evidence="3 4">
    <name type="scientific">Coprococcus hominis</name>
    <name type="common">ex Liu et al. 2022</name>
    <dbReference type="NCBI Taxonomy" id="2763039"/>
    <lineage>
        <taxon>Bacteria</taxon>
        <taxon>Bacillati</taxon>
        <taxon>Bacillota</taxon>
        <taxon>Clostridia</taxon>
        <taxon>Lachnospirales</taxon>
        <taxon>Lachnospiraceae</taxon>
        <taxon>Coprococcus</taxon>
    </lineage>
</organism>
<keyword evidence="4" id="KW-1185">Reference proteome</keyword>
<dbReference type="Proteomes" id="UP000615234">
    <property type="component" value="Unassembled WGS sequence"/>
</dbReference>
<dbReference type="Pfam" id="PF13411">
    <property type="entry name" value="MerR_1"/>
    <property type="match status" value="1"/>
</dbReference>
<dbReference type="PANTHER" id="PTHR30204:SF85">
    <property type="entry name" value="MULTIDRUG-EFFLUX TRANSPORTER 2 REGULATOR"/>
    <property type="match status" value="1"/>
</dbReference>
<dbReference type="EMBL" id="JACOOX010000001">
    <property type="protein sequence ID" value="MBC5661323.1"/>
    <property type="molecule type" value="Genomic_DNA"/>
</dbReference>
<dbReference type="SMART" id="SM00422">
    <property type="entry name" value="HTH_MERR"/>
    <property type="match status" value="1"/>
</dbReference>
<reference evidence="3 4" key="1">
    <citation type="submission" date="2020-08" db="EMBL/GenBank/DDBJ databases">
        <title>Genome public.</title>
        <authorList>
            <person name="Liu C."/>
            <person name="Sun Q."/>
        </authorList>
    </citation>
    <scope>NUCLEOTIDE SEQUENCE [LARGE SCALE GENOMIC DNA]</scope>
    <source>
        <strain evidence="3 4">NSJ-10</strain>
    </source>
</reference>
<dbReference type="Gene3D" id="1.10.1660.10">
    <property type="match status" value="1"/>
</dbReference>
<comment type="caution">
    <text evidence="3">The sequence shown here is derived from an EMBL/GenBank/DDBJ whole genome shotgun (WGS) entry which is preliminary data.</text>
</comment>
<dbReference type="RefSeq" id="WP_186847182.1">
    <property type="nucleotide sequence ID" value="NZ_JACOOX010000001.1"/>
</dbReference>
<dbReference type="InterPro" id="IPR011256">
    <property type="entry name" value="Reg_factor_effector_dom_sf"/>
</dbReference>
<sequence>MNKKIYMTTGEFARIMRITKETLFHYDEIGLFQPELIQPNGYRYYSIYQTEILDTILLLKDLGMPLKEIKQQLANRDPAKMLHILEEREHQINTEIAKLRSMEKWISQQKSKIHFAMQIDPTAIFIADFPERYYLYAEAPTATDAELYRKTDDLINLLLTVGSTFKNDYDMAYFQHASHIESDKYAVYDNVALLLDNKPYGLPVHTLPAGKYLTAYHTGHWDTIGDTYDRLMTFKHEHNIHTSSEYLEHNVIDSFTAEDPQDYITEITVAIEA</sequence>
<dbReference type="SUPFAM" id="SSF55136">
    <property type="entry name" value="Probable bacterial effector-binding domain"/>
    <property type="match status" value="1"/>
</dbReference>
<name>A0A8I0AME0_9FIRM</name>
<dbReference type="SUPFAM" id="SSF46955">
    <property type="entry name" value="Putative DNA-binding domain"/>
    <property type="match status" value="1"/>
</dbReference>
<proteinExistence type="predicted"/>
<dbReference type="InterPro" id="IPR009061">
    <property type="entry name" value="DNA-bd_dom_put_sf"/>
</dbReference>
<dbReference type="GO" id="GO:0003700">
    <property type="term" value="F:DNA-binding transcription factor activity"/>
    <property type="evidence" value="ECO:0007669"/>
    <property type="project" value="InterPro"/>
</dbReference>
<evidence type="ECO:0000259" key="2">
    <source>
        <dbReference type="PROSITE" id="PS50937"/>
    </source>
</evidence>